<feature type="compositionally biased region" description="Basic and acidic residues" evidence="2">
    <location>
        <begin position="83"/>
        <end position="103"/>
    </location>
</feature>
<dbReference type="OrthoDB" id="2688210at2759"/>
<name>A0A8S0VYS1_CYCAE</name>
<dbReference type="GO" id="GO:0003677">
    <property type="term" value="F:DNA binding"/>
    <property type="evidence" value="ECO:0007669"/>
    <property type="project" value="UniProtKB-KW"/>
</dbReference>
<evidence type="ECO:0000313" key="4">
    <source>
        <dbReference type="Proteomes" id="UP000467700"/>
    </source>
</evidence>
<evidence type="ECO:0000256" key="1">
    <source>
        <dbReference type="ARBA" id="ARBA00023125"/>
    </source>
</evidence>
<proteinExistence type="predicted"/>
<sequence>MPRITQDPNLAESPDFDSVEFQAVYAPLATEANPVENIIGTLKAAWTRDNDAKKAAWEAQVEQDKAAEEATEQECQAAVEAEEAMKEKELQETEEANQREKEKRKPKVQNFTVNKVVDSVSDTCPSPYAIHKLRQGEHVELYYFTPEACSEAERAEQTAAKDNITFTSVGDQLFMKPAAAYKAAKKVIRDEDLTFKQLTLAKNDMLCHMGQEEWPEQHVVALGVFFFKLESHRLRKQDRGDTVVLHYQSQVRREWTEALKGTSDEDVFDISVINDLRLNQMYTEHLNAQHSQGVLWLEEQLARASMNTPRAKRYCSPSPSPERARRSDKRVRAKPAQTLVQSPPRETKKCRITEAAPAPSASVEIPTTSTVALQKHCGTESPQPIAPKATGGISSTQRTQSFAPTGNARPDAAAHLTTPNTSAPVAESRLTELRRALEGKKLNSGSPYKPEAWRQHLERAGLTGKYPNIPSDLQRGFDAGIPVIRTTFTPPNKQSVADFSDKFDENSKAEFERGRYIGPVTKAETEALLGPFQTSPLSLIPKPAQLGKYRIIQNLSHPHKPTSNITSINSAIDSDRFPCTWGTFSVVCLLIARLPPGSQAAVRDVKEAYRTIPLKPSQWPGIVVRLRGEDNFAIDTRNCFGLASGAGCYGAIGDAGAQLMQANGIGPLSKWVDDHLFFQIRREHLSAYNDQRSQWAADIRENRGELHDRGRLWFRGQLMPNGKPEEFDEDVSFPIRDLSQASPRSEEERRFTYCMSDIDAICNELGIPWETEKDVPFQSVVPFIGFLWDLDQREVALASAKQEKYLKAIREWEMRKEHNLEETQKLYGKLLHACLVVPAGRAYLTSLEALMATFHDRPFMPRTPPRHTTSDLQWWKEKLQQPQIIQPIPGPVPIIDLAAYSDTSSKIGIGITIGNRWRAWRLLPNWKGEGRDIGWAEAVGFLFLVIALGNTYRHPGIHCLVYGDNQGVVEGWWKGRSRNWPSNLIFRDIHSIVEENKFVIHTQYVPSKENPADGPSRSEYGPPTHLLAAFEIPVNLRPYVTDYDTPLCSTELHLIREGRAPMAAPRLNAASRRQQCRTTDEGQAQPNHSIQEVDTVHPTCPPAPYQEALTPHFSLQRPHVLAQERLTCWKPTTPRNVLDGNGHPTNLTEANLRRILEVMEGAWAEGTREGYGSGLLVYHVFCDQKGISEEQQAPASPILIASFIATITGAYTGGTISNYVFGVRAWHLLHGVSWRMNPSELKTLLKAAAKAAPASTKRKKRLPYTKEFMLAIRDKLDLETPLDAAVYACLTTTFWSAARLGEFTVKNLTDFKATHHVKPSDVITTTDANSLTTTAFHIPVTKTEPIEGEDVSWSKQNGDTDPAAALDKHLSVNNPPKEGPLFAYHTAKGYNALTKPKFLQTLAKATRAAGLDPLQGHGIRIGSTLEYLL</sequence>
<keyword evidence="1" id="KW-0238">DNA-binding</keyword>
<dbReference type="SUPFAM" id="SSF47823">
    <property type="entry name" value="lambda integrase-like, N-terminal domain"/>
    <property type="match status" value="1"/>
</dbReference>
<feature type="region of interest" description="Disordered" evidence="2">
    <location>
        <begin position="82"/>
        <end position="107"/>
    </location>
</feature>
<dbReference type="EMBL" id="CACVBS010000036">
    <property type="protein sequence ID" value="CAA7262721.1"/>
    <property type="molecule type" value="Genomic_DNA"/>
</dbReference>
<evidence type="ECO:0000313" key="3">
    <source>
        <dbReference type="EMBL" id="CAA7262721.1"/>
    </source>
</evidence>
<feature type="region of interest" description="Disordered" evidence="2">
    <location>
        <begin position="376"/>
        <end position="426"/>
    </location>
</feature>
<reference evidence="3 4" key="1">
    <citation type="submission" date="2020-01" db="EMBL/GenBank/DDBJ databases">
        <authorList>
            <person name="Gupta K D."/>
        </authorList>
    </citation>
    <scope>NUCLEOTIDE SEQUENCE [LARGE SCALE GENOMIC DNA]</scope>
</reference>
<dbReference type="PANTHER" id="PTHR33050">
    <property type="entry name" value="REVERSE TRANSCRIPTASE DOMAIN-CONTAINING PROTEIN"/>
    <property type="match status" value="1"/>
</dbReference>
<gene>
    <name evidence="3" type="ORF">AAE3_LOCUS4860</name>
</gene>
<accession>A0A8S0VYS1</accession>
<protein>
    <submittedName>
        <fullName evidence="3">Uncharacterized protein</fullName>
    </submittedName>
</protein>
<feature type="region of interest" description="Disordered" evidence="2">
    <location>
        <begin position="307"/>
        <end position="348"/>
    </location>
</feature>
<keyword evidence="4" id="KW-1185">Reference proteome</keyword>
<evidence type="ECO:0000256" key="2">
    <source>
        <dbReference type="SAM" id="MobiDB-lite"/>
    </source>
</evidence>
<dbReference type="SUPFAM" id="SSF56349">
    <property type="entry name" value="DNA breaking-rejoining enzymes"/>
    <property type="match status" value="1"/>
</dbReference>
<feature type="compositionally biased region" description="Polar residues" evidence="2">
    <location>
        <begin position="392"/>
        <end position="404"/>
    </location>
</feature>
<dbReference type="Proteomes" id="UP000467700">
    <property type="component" value="Unassembled WGS sequence"/>
</dbReference>
<organism evidence="3 4">
    <name type="scientific">Cyclocybe aegerita</name>
    <name type="common">Black poplar mushroom</name>
    <name type="synonym">Agrocybe aegerita</name>
    <dbReference type="NCBI Taxonomy" id="1973307"/>
    <lineage>
        <taxon>Eukaryota</taxon>
        <taxon>Fungi</taxon>
        <taxon>Dikarya</taxon>
        <taxon>Basidiomycota</taxon>
        <taxon>Agaricomycotina</taxon>
        <taxon>Agaricomycetes</taxon>
        <taxon>Agaricomycetidae</taxon>
        <taxon>Agaricales</taxon>
        <taxon>Agaricineae</taxon>
        <taxon>Bolbitiaceae</taxon>
        <taxon>Cyclocybe</taxon>
    </lineage>
</organism>
<dbReference type="InterPro" id="IPR010998">
    <property type="entry name" value="Integrase_recombinase_N"/>
</dbReference>
<dbReference type="InterPro" id="IPR011010">
    <property type="entry name" value="DNA_brk_join_enz"/>
</dbReference>
<dbReference type="PANTHER" id="PTHR33050:SF7">
    <property type="entry name" value="RIBONUCLEASE H"/>
    <property type="match status" value="1"/>
</dbReference>
<dbReference type="InterPro" id="IPR052055">
    <property type="entry name" value="Hepadnavirus_pol/RT"/>
</dbReference>
<comment type="caution">
    <text evidence="3">The sequence shown here is derived from an EMBL/GenBank/DDBJ whole genome shotgun (WGS) entry which is preliminary data.</text>
</comment>
<dbReference type="Gene3D" id="1.10.150.130">
    <property type="match status" value="1"/>
</dbReference>